<evidence type="ECO:0000256" key="1">
    <source>
        <dbReference type="SAM" id="Phobius"/>
    </source>
</evidence>
<dbReference type="EMBL" id="JF936565">
    <property type="protein sequence ID" value="AEG20712.1"/>
    <property type="molecule type" value="Genomic_DNA"/>
</dbReference>
<feature type="transmembrane region" description="Helical" evidence="1">
    <location>
        <begin position="100"/>
        <end position="127"/>
    </location>
</feature>
<feature type="non-terminal residue" evidence="2">
    <location>
        <position position="160"/>
    </location>
</feature>
<accession>F6N5H0</accession>
<keyword evidence="1" id="KW-1133">Transmembrane helix</keyword>
<name>F6N5H0_9BACT</name>
<keyword evidence="2" id="KW-0503">Monooxygenase</keyword>
<protein>
    <submittedName>
        <fullName evidence="2">Ammonia monooxygenase</fullName>
    </submittedName>
</protein>
<keyword evidence="1" id="KW-0472">Membrane</keyword>
<dbReference type="Pfam" id="PF02461">
    <property type="entry name" value="AMO"/>
    <property type="match status" value="1"/>
</dbReference>
<dbReference type="GO" id="GO:0004497">
    <property type="term" value="F:monooxygenase activity"/>
    <property type="evidence" value="ECO:0007669"/>
    <property type="project" value="UniProtKB-KW"/>
</dbReference>
<dbReference type="AlphaFoldDB" id="F6N5H0"/>
<keyword evidence="2" id="KW-0560">Oxidoreductase</keyword>
<proteinExistence type="predicted"/>
<dbReference type="InterPro" id="IPR037001">
    <property type="entry name" value="NH3/CH4_mOase_suA_sf"/>
</dbReference>
<organism evidence="2">
    <name type="scientific">uncultured ammonia-oxidizing bacterium</name>
    <dbReference type="NCBI Taxonomy" id="933470"/>
    <lineage>
        <taxon>Bacteria</taxon>
        <taxon>environmental samples</taxon>
    </lineage>
</organism>
<dbReference type="Gene3D" id="1.20.1450.10">
    <property type="entry name" value="Ammonia/particulate methane monooxygenase, subunit A"/>
    <property type="match status" value="1"/>
</dbReference>
<keyword evidence="1" id="KW-0812">Transmembrane</keyword>
<gene>
    <name evidence="2" type="primary">amoA</name>
</gene>
<reference evidence="2" key="1">
    <citation type="submission" date="2011-05" db="EMBL/GenBank/DDBJ databases">
        <title>The baseline of nitrification is driven by archaeal ammonia oxidizers in Dutch soils.</title>
        <authorList>
            <person name="Pereira e Silva M.C."/>
            <person name="Guillaumaud N."/>
            <person name="Poly F."/>
            <person name="van Elsas J.D."/>
            <person name="Salles J.F."/>
        </authorList>
    </citation>
    <scope>NUCLEOTIDE SEQUENCE</scope>
</reference>
<evidence type="ECO:0000313" key="2">
    <source>
        <dbReference type="EMBL" id="AEG20712.1"/>
    </source>
</evidence>
<dbReference type="InterPro" id="IPR003393">
    <property type="entry name" value="NH3_CH4_mOase_A"/>
</dbReference>
<sequence>CLHWCALHPILFLLPSPMIRGAHLMDTHTVHSRNWVITALVGGGAFGIKIYPGDWTIFGPTHLPLVQEGVLLLVADYTGFLDLPGSPQYLRINQQCSLRIFGGPTIVVASFFASFFSMLMFCFWWFFGKLCSAFFYDRGARGLVMKNDVTECDEECLNVY</sequence>
<feature type="non-terminal residue" evidence="2">
    <location>
        <position position="1"/>
    </location>
</feature>